<dbReference type="EMBL" id="CP101527">
    <property type="protein sequence ID" value="UZW75093.1"/>
    <property type="molecule type" value="Genomic_DNA"/>
</dbReference>
<dbReference type="Proteomes" id="UP001164472">
    <property type="component" value="Chromosome"/>
</dbReference>
<dbReference type="AlphaFoldDB" id="A0A9E8HLX2"/>
<accession>A0A9E8HLX2</accession>
<proteinExistence type="predicted"/>
<dbReference type="KEGG" id="asem:NNL22_00360"/>
<keyword evidence="2" id="KW-1185">Reference proteome</keyword>
<evidence type="ECO:0000313" key="2">
    <source>
        <dbReference type="Proteomes" id="UP001164472"/>
    </source>
</evidence>
<dbReference type="RefSeq" id="WP_267267808.1">
    <property type="nucleotide sequence ID" value="NZ_CP101527.1"/>
</dbReference>
<protein>
    <submittedName>
        <fullName evidence="1">Uncharacterized protein</fullName>
    </submittedName>
</protein>
<sequence length="296" mass="34348">MILDQNYQLLGFKRLYANQPLDQVEFEDLTGEIFVTDNGHKRLLGRIGEQLGDTSWGIVDRLVDSFPSLISIREHSDTSVRFEDTWGDEDKFTEPMKRYPAASLELLLNGLYPLKANFELMPVEKKLVGRSGRNNYELKGNRAKVTVDLPYFIEGESELIIELRIKHDDQEGKEKYSTLKFGERLFYAISNISKLKQYKDENIKGEYINRYEGLEQLILIHDFSKDSFSNPENLTLNVPLLVECRIKLHVTPNTEEPKKGVQMPWRGEVLWIKNAASTIDKDMSWLNLNSRTRLRS</sequence>
<gene>
    <name evidence="1" type="ORF">NNL22_00360</name>
</gene>
<evidence type="ECO:0000313" key="1">
    <source>
        <dbReference type="EMBL" id="UZW75093.1"/>
    </source>
</evidence>
<organism evidence="1 2">
    <name type="scientific">Alkalimarinus sediminis</name>
    <dbReference type="NCBI Taxonomy" id="1632866"/>
    <lineage>
        <taxon>Bacteria</taxon>
        <taxon>Pseudomonadati</taxon>
        <taxon>Pseudomonadota</taxon>
        <taxon>Gammaproteobacteria</taxon>
        <taxon>Alteromonadales</taxon>
        <taxon>Alteromonadaceae</taxon>
        <taxon>Alkalimarinus</taxon>
    </lineage>
</organism>
<name>A0A9E8HLX2_9ALTE</name>
<reference evidence="1" key="1">
    <citation type="submission" date="2022-07" db="EMBL/GenBank/DDBJ databases">
        <title>Alkalimarinus sp. nov., isolated from gut of a Alitta virens.</title>
        <authorList>
            <person name="Yang A.I."/>
            <person name="Shin N.-R."/>
        </authorList>
    </citation>
    <scope>NUCLEOTIDE SEQUENCE</scope>
    <source>
        <strain evidence="1">FA028</strain>
    </source>
</reference>